<name>A0AAV8SBE4_9ROSI</name>
<evidence type="ECO:0000256" key="1">
    <source>
        <dbReference type="SAM" id="MobiDB-lite"/>
    </source>
</evidence>
<dbReference type="EMBL" id="JAIWQS010000012">
    <property type="protein sequence ID" value="KAJ8749360.1"/>
    <property type="molecule type" value="Genomic_DNA"/>
</dbReference>
<reference evidence="2 3" key="1">
    <citation type="submission" date="2021-09" db="EMBL/GenBank/DDBJ databases">
        <title>Genomic insights and catalytic innovation underlie evolution of tropane alkaloids biosynthesis.</title>
        <authorList>
            <person name="Wang Y.-J."/>
            <person name="Tian T."/>
            <person name="Huang J.-P."/>
            <person name="Huang S.-X."/>
        </authorList>
    </citation>
    <scope>NUCLEOTIDE SEQUENCE [LARGE SCALE GENOMIC DNA]</scope>
    <source>
        <strain evidence="2">KIB-2018</strain>
        <tissue evidence="2">Leaf</tissue>
    </source>
</reference>
<feature type="region of interest" description="Disordered" evidence="1">
    <location>
        <begin position="32"/>
        <end position="54"/>
    </location>
</feature>
<sequence length="126" mass="14264">MAENDRRRRGTSALRDVWSSVLGDRVELPADLESVGASRESPPPHSEELPPRVPVRRERRYDQLRKQGAVDFYGSTDPAEAEGWLKRTERVLDQMDCDPEERFDYAVSLHISGGRLSRAVPPGLVH</sequence>
<organism evidence="2 3">
    <name type="scientific">Erythroxylum novogranatense</name>
    <dbReference type="NCBI Taxonomy" id="1862640"/>
    <lineage>
        <taxon>Eukaryota</taxon>
        <taxon>Viridiplantae</taxon>
        <taxon>Streptophyta</taxon>
        <taxon>Embryophyta</taxon>
        <taxon>Tracheophyta</taxon>
        <taxon>Spermatophyta</taxon>
        <taxon>Magnoliopsida</taxon>
        <taxon>eudicotyledons</taxon>
        <taxon>Gunneridae</taxon>
        <taxon>Pentapetalae</taxon>
        <taxon>rosids</taxon>
        <taxon>fabids</taxon>
        <taxon>Malpighiales</taxon>
        <taxon>Erythroxylaceae</taxon>
        <taxon>Erythroxylum</taxon>
    </lineage>
</organism>
<keyword evidence="3" id="KW-1185">Reference proteome</keyword>
<comment type="caution">
    <text evidence="2">The sequence shown here is derived from an EMBL/GenBank/DDBJ whole genome shotgun (WGS) entry which is preliminary data.</text>
</comment>
<gene>
    <name evidence="2" type="ORF">K2173_018848</name>
</gene>
<protein>
    <submittedName>
        <fullName evidence="2">Uncharacterized protein</fullName>
    </submittedName>
</protein>
<dbReference type="AlphaFoldDB" id="A0AAV8SBE4"/>
<proteinExistence type="predicted"/>
<evidence type="ECO:0000313" key="3">
    <source>
        <dbReference type="Proteomes" id="UP001159364"/>
    </source>
</evidence>
<evidence type="ECO:0000313" key="2">
    <source>
        <dbReference type="EMBL" id="KAJ8749360.1"/>
    </source>
</evidence>
<accession>A0AAV8SBE4</accession>
<feature type="compositionally biased region" description="Basic and acidic residues" evidence="1">
    <location>
        <begin position="45"/>
        <end position="54"/>
    </location>
</feature>
<dbReference type="Proteomes" id="UP001159364">
    <property type="component" value="Linkage Group LG12"/>
</dbReference>